<reference evidence="7" key="1">
    <citation type="journal article" date="2020" name="bioRxiv">
        <title>Hybrid origin of Populus tomentosa Carr. identified through genome sequencing and phylogenomic analysis.</title>
        <authorList>
            <person name="An X."/>
            <person name="Gao K."/>
            <person name="Chen Z."/>
            <person name="Li J."/>
            <person name="Yang X."/>
            <person name="Yang X."/>
            <person name="Zhou J."/>
            <person name="Guo T."/>
            <person name="Zhao T."/>
            <person name="Huang S."/>
            <person name="Miao D."/>
            <person name="Khan W.U."/>
            <person name="Rao P."/>
            <person name="Ye M."/>
            <person name="Lei B."/>
            <person name="Liao W."/>
            <person name="Wang J."/>
            <person name="Ji L."/>
            <person name="Li Y."/>
            <person name="Guo B."/>
            <person name="Mustafa N.S."/>
            <person name="Li S."/>
            <person name="Yun Q."/>
            <person name="Keller S.R."/>
            <person name="Mao J."/>
            <person name="Zhang R."/>
            <person name="Strauss S.H."/>
        </authorList>
    </citation>
    <scope>NUCLEOTIDE SEQUENCE</scope>
    <source>
        <strain evidence="7">GM15</strain>
        <tissue evidence="7">Leaf</tissue>
    </source>
</reference>
<evidence type="ECO:0000313" key="7">
    <source>
        <dbReference type="EMBL" id="KAG6777253.1"/>
    </source>
</evidence>
<accession>A0A8X7ZUB4</accession>
<dbReference type="OrthoDB" id="5835829at2759"/>
<dbReference type="InterPro" id="IPR050481">
    <property type="entry name" value="UDP-glycosyltransf_plant"/>
</dbReference>
<dbReference type="CDD" id="cd03784">
    <property type="entry name" value="GT1_Gtf-like"/>
    <property type="match status" value="1"/>
</dbReference>
<evidence type="ECO:0000256" key="2">
    <source>
        <dbReference type="ARBA" id="ARBA00009995"/>
    </source>
</evidence>
<dbReference type="FunFam" id="3.40.50.2000:FF:000020">
    <property type="entry name" value="Glycosyltransferase"/>
    <property type="match status" value="1"/>
</dbReference>
<dbReference type="EC" id="2.4.1.115" evidence="3"/>
<comment type="similarity">
    <text evidence="2">Belongs to the UDP-glycosyltransferase family.</text>
</comment>
<gene>
    <name evidence="7" type="ORF">POTOM_017070</name>
</gene>
<dbReference type="InterPro" id="IPR035595">
    <property type="entry name" value="UDP_glycos_trans_CS"/>
</dbReference>
<organism evidence="7 8">
    <name type="scientific">Populus tomentosa</name>
    <name type="common">Chinese white poplar</name>
    <dbReference type="NCBI Taxonomy" id="118781"/>
    <lineage>
        <taxon>Eukaryota</taxon>
        <taxon>Viridiplantae</taxon>
        <taxon>Streptophyta</taxon>
        <taxon>Embryophyta</taxon>
        <taxon>Tracheophyta</taxon>
        <taxon>Spermatophyta</taxon>
        <taxon>Magnoliopsida</taxon>
        <taxon>eudicotyledons</taxon>
        <taxon>Gunneridae</taxon>
        <taxon>Pentapetalae</taxon>
        <taxon>rosids</taxon>
        <taxon>fabids</taxon>
        <taxon>Malpighiales</taxon>
        <taxon>Salicaceae</taxon>
        <taxon>Saliceae</taxon>
        <taxon>Populus</taxon>
    </lineage>
</organism>
<evidence type="ECO:0000256" key="4">
    <source>
        <dbReference type="ARBA" id="ARBA00022676"/>
    </source>
</evidence>
<keyword evidence="5" id="KW-0808">Transferase</keyword>
<evidence type="ECO:0000256" key="5">
    <source>
        <dbReference type="ARBA" id="ARBA00022679"/>
    </source>
</evidence>
<dbReference type="InterPro" id="IPR002213">
    <property type="entry name" value="UDP_glucos_trans"/>
</dbReference>
<proteinExistence type="inferred from homology"/>
<dbReference type="FunFam" id="3.40.50.2000:FF:000095">
    <property type="entry name" value="Glycosyltransferase"/>
    <property type="match status" value="1"/>
</dbReference>
<dbReference type="GO" id="GO:0047213">
    <property type="term" value="F:anthocyanidin 3-O-glucosyltransferase activity"/>
    <property type="evidence" value="ECO:0007669"/>
    <property type="project" value="UniProtKB-EC"/>
</dbReference>
<evidence type="ECO:0000256" key="3">
    <source>
        <dbReference type="ARBA" id="ARBA00012585"/>
    </source>
</evidence>
<evidence type="ECO:0000313" key="8">
    <source>
        <dbReference type="Proteomes" id="UP000886885"/>
    </source>
</evidence>
<name>A0A8X7ZUB4_POPTO</name>
<keyword evidence="4" id="KW-0328">Glycosyltransferase</keyword>
<dbReference type="Pfam" id="PF00201">
    <property type="entry name" value="UDPGT"/>
    <property type="match status" value="1"/>
</dbReference>
<dbReference type="PANTHER" id="PTHR48048:SF30">
    <property type="entry name" value="GLYCOSYLTRANSFERASE"/>
    <property type="match status" value="1"/>
</dbReference>
<dbReference type="PANTHER" id="PTHR48048">
    <property type="entry name" value="GLYCOSYLTRANSFERASE"/>
    <property type="match status" value="1"/>
</dbReference>
<comment type="pathway">
    <text evidence="1">Pigment biosynthesis; anthocyanin biosynthesis.</text>
</comment>
<keyword evidence="8" id="KW-1185">Reference proteome</keyword>
<comment type="caution">
    <text evidence="7">The sequence shown here is derived from an EMBL/GenBank/DDBJ whole genome shotgun (WGS) entry which is preliminary data.</text>
</comment>
<comment type="catalytic activity">
    <reaction evidence="6">
        <text>an anthocyanidin + UDP-alpha-D-glucose + H(+) = an anthocyanidin 3-O-beta-D-glucoside + UDP</text>
        <dbReference type="Rhea" id="RHEA:20093"/>
        <dbReference type="ChEBI" id="CHEBI:15378"/>
        <dbReference type="ChEBI" id="CHEBI:16307"/>
        <dbReference type="ChEBI" id="CHEBI:58223"/>
        <dbReference type="ChEBI" id="CHEBI:58885"/>
        <dbReference type="ChEBI" id="CHEBI:143576"/>
        <dbReference type="EC" id="2.4.1.115"/>
    </reaction>
</comment>
<dbReference type="Proteomes" id="UP000886885">
    <property type="component" value="Chromosome 4D"/>
</dbReference>
<dbReference type="PROSITE" id="PS00375">
    <property type="entry name" value="UDPGT"/>
    <property type="match status" value="1"/>
</dbReference>
<sequence length="720" mass="79363">MVELGKLLLTHRPALSIHILTAAAPYIAGRNDKYISTVSASVPSIKFCHLPIVTPSLEALHFIKPRVHEELINISKTFKIHGLIMDFFCTSGLSVADELHIPSYFFITSGACFLALYLHLPTLHQNTTKSFKDMKEHFLNVPGLLPVLATDMPKPFLERDNKAYQYFLDFATQVPQAAGIMINTFEFLESKVVRAISDGLCVPENPTPLIYCIGPLIVADDKRGGSSKTSLEDAHNYAVCDLIPFFLKLLHTDCLLSLFLSLQVHRGKLLLTQKPSLSIHILITTVPYDSGSTAPYIANVAATIPSIKFHHLPTVTLPSTKTTHHEELTFEVLRLSNPQVREELLFISKNYTIHGLVVDFFCCAALSVAKELNIPGYHFFTSGAGVLAIFLYFPTIHNTTTKSLKDLKSLLHIPGVPPIPSSDMPIPVLHRDDKAYKYFLDSSSSFPESAGIVVNTFASLEARAVKTTSEGLCVPNKRTPPIYCIGPLIATEGPKDDAGTRNGTTLECLTWLDSQPVGSVVFLCFGSLGLFSKEQIREIAFGLERSGHRFLWVVRNPPSDNKSVALSEHPNIDLDSLLPEGFLDRTKERGLVLKSWAPQVAVLNHPSVGGFVSHCGWNSVLEAVCAGVPLVAWPLYAEQRLNRIFLVEEMKLALPMNESDNGFVSSAEVEERVLGLMESEEGKLIRERTIAMKIAAQAALNEGGSSRVALSKLVESWKDK</sequence>
<dbReference type="EMBL" id="JAAWWB010000008">
    <property type="protein sequence ID" value="KAG6777253.1"/>
    <property type="molecule type" value="Genomic_DNA"/>
</dbReference>
<protein>
    <recommendedName>
        <fullName evidence="3">anthocyanidin 3-O-glucosyltransferase</fullName>
        <ecNumber evidence="3">2.4.1.115</ecNumber>
    </recommendedName>
</protein>
<evidence type="ECO:0000256" key="6">
    <source>
        <dbReference type="ARBA" id="ARBA00047606"/>
    </source>
</evidence>
<evidence type="ECO:0000256" key="1">
    <source>
        <dbReference type="ARBA" id="ARBA00004935"/>
    </source>
</evidence>
<dbReference type="AlphaFoldDB" id="A0A8X7ZUB4"/>